<evidence type="ECO:0008006" key="4">
    <source>
        <dbReference type="Google" id="ProtNLM"/>
    </source>
</evidence>
<dbReference type="EMBL" id="WJMX01000001">
    <property type="protein sequence ID" value="MRH79351.1"/>
    <property type="molecule type" value="Genomic_DNA"/>
</dbReference>
<accession>A0A7X2G2U6</accession>
<name>A0A7X2G2U6_LIMRT</name>
<organism evidence="2 3">
    <name type="scientific">Limosilactobacillus reuteri</name>
    <name type="common">Lactobacillus reuteri</name>
    <dbReference type="NCBI Taxonomy" id="1598"/>
    <lineage>
        <taxon>Bacteria</taxon>
        <taxon>Bacillati</taxon>
        <taxon>Bacillota</taxon>
        <taxon>Bacilli</taxon>
        <taxon>Lactobacillales</taxon>
        <taxon>Lactobacillaceae</taxon>
        <taxon>Limosilactobacillus</taxon>
    </lineage>
</organism>
<dbReference type="AlphaFoldDB" id="A0A7X2G2U6"/>
<keyword evidence="1" id="KW-1133">Transmembrane helix</keyword>
<evidence type="ECO:0000313" key="3">
    <source>
        <dbReference type="Proteomes" id="UP000470878"/>
    </source>
</evidence>
<comment type="caution">
    <text evidence="2">The sequence shown here is derived from an EMBL/GenBank/DDBJ whole genome shotgun (WGS) entry which is preliminary data.</text>
</comment>
<evidence type="ECO:0000313" key="2">
    <source>
        <dbReference type="EMBL" id="MRH79351.1"/>
    </source>
</evidence>
<proteinExistence type="predicted"/>
<sequence length="563" mass="64843">MDQDDRALQSPETITARYGEKLSLEPVVIDGYTAPGGQELTVEKADKVTFVYHRINRPANTNYNPQPPLRRSPVPVRVVRQATTRRSAPVVMRTQPTIVRNVVRPQAITRPVYRSAVQVQARPIAARLVPKLPTVNTRIYNPTKRVNKQVQKKKQTSWFEKNTGMNKQDQKVFFEVLKAIDNDGKKRGLSQQQRNQEMAYYIAGVNYSGNDYGSILQRSTSQVAKYNQKHLSRIVGESKAKSFTKIFKKGTNQHKVDLPHLMIAFAGAKDQHLIPKTIRTITTFPDQIRSLIYFAIYRKNLTNTHGLPTNIEQWLFANGYYGDKIADHNISKEDLHADLDSYFFAKSKGSLIDNLRRLYNSDPKTLAKNRQLQEKGMAERTQQTRTARVGTLVIGALSLSTMGLGVVDYMKNRRRAKESAKKQAQDAVNSFKRDGKIIANDIKVIHQNQRRAFNNTIRTLPQRMTQAARRQVQAVRRGATKVINSVKRVVRPVQRYVQRVTSPVIRRVNRAVTTVRRMPQRITRTVRRVTQTVRRTYRKVTRSVSRTVKRTVSRVKRFFRRRR</sequence>
<reference evidence="2 3" key="1">
    <citation type="submission" date="2019-11" db="EMBL/GenBank/DDBJ databases">
        <title>Draft genome sequence of 12 host-associated Lactobacillus reuteri rodent strains.</title>
        <authorList>
            <person name="Zhang S."/>
            <person name="Ozcam M."/>
            <person name="Van Pijkeren J.P."/>
        </authorList>
    </citation>
    <scope>NUCLEOTIDE SEQUENCE [LARGE SCALE GENOMIC DNA]</scope>
    <source>
        <strain evidence="2 3">CR</strain>
    </source>
</reference>
<dbReference type="RefSeq" id="WP_153702571.1">
    <property type="nucleotide sequence ID" value="NZ_WJMX01000001.1"/>
</dbReference>
<keyword evidence="1" id="KW-0812">Transmembrane</keyword>
<dbReference type="Proteomes" id="UP000470878">
    <property type="component" value="Unassembled WGS sequence"/>
</dbReference>
<keyword evidence="1" id="KW-0472">Membrane</keyword>
<gene>
    <name evidence="2" type="ORF">GIX77_00915</name>
</gene>
<feature type="transmembrane region" description="Helical" evidence="1">
    <location>
        <begin position="389"/>
        <end position="407"/>
    </location>
</feature>
<evidence type="ECO:0000256" key="1">
    <source>
        <dbReference type="SAM" id="Phobius"/>
    </source>
</evidence>
<protein>
    <recommendedName>
        <fullName evidence="4">MucBP domain-containing protein</fullName>
    </recommendedName>
</protein>